<comment type="caution">
    <text evidence="13">The sequence shown here is derived from an EMBL/GenBank/DDBJ whole genome shotgun (WGS) entry which is preliminary data.</text>
</comment>
<dbReference type="Pfam" id="PF13185">
    <property type="entry name" value="GAF_2"/>
    <property type="match status" value="1"/>
</dbReference>
<dbReference type="EC" id="2.7.13.3" evidence="3"/>
<dbReference type="InterPro" id="IPR011712">
    <property type="entry name" value="Sig_transdc_His_kin_sub3_dim/P"/>
</dbReference>
<reference evidence="13 14" key="1">
    <citation type="submission" date="2018-05" db="EMBL/GenBank/DDBJ databases">
        <title>Genomic Encyclopedia of Type Strains, Phase IV (KMG-IV): sequencing the most valuable type-strain genomes for metagenomic binning, comparative biology and taxonomic classification.</title>
        <authorList>
            <person name="Goeker M."/>
        </authorList>
    </citation>
    <scope>NUCLEOTIDE SEQUENCE [LARGE SCALE GENOMIC DNA]</scope>
    <source>
        <strain evidence="13 14">DSM 18773</strain>
    </source>
</reference>
<dbReference type="SUPFAM" id="SSF55874">
    <property type="entry name" value="ATPase domain of HSP90 chaperone/DNA topoisomerase II/histidine kinase"/>
    <property type="match status" value="1"/>
</dbReference>
<gene>
    <name evidence="13" type="ORF">C7459_107162</name>
</gene>
<dbReference type="SMART" id="SM00065">
    <property type="entry name" value="GAF"/>
    <property type="match status" value="1"/>
</dbReference>
<evidence type="ECO:0000256" key="3">
    <source>
        <dbReference type="ARBA" id="ARBA00012438"/>
    </source>
</evidence>
<dbReference type="InterPro" id="IPR003018">
    <property type="entry name" value="GAF"/>
</dbReference>
<dbReference type="Gene3D" id="3.30.450.40">
    <property type="match status" value="1"/>
</dbReference>
<dbReference type="Gene3D" id="1.20.5.1930">
    <property type="match status" value="1"/>
</dbReference>
<evidence type="ECO:0000256" key="6">
    <source>
        <dbReference type="ARBA" id="ARBA00022692"/>
    </source>
</evidence>
<keyword evidence="10 11" id="KW-0472">Membrane</keyword>
<keyword evidence="4" id="KW-1003">Cell membrane</keyword>
<feature type="domain" description="GAF" evidence="12">
    <location>
        <begin position="248"/>
        <end position="389"/>
    </location>
</feature>
<keyword evidence="8 11" id="KW-1133">Transmembrane helix</keyword>
<comment type="subcellular location">
    <subcellularLocation>
        <location evidence="2">Cell membrane</location>
        <topology evidence="2">Multi-pass membrane protein</topology>
    </subcellularLocation>
</comment>
<dbReference type="RefSeq" id="WP_170119396.1">
    <property type="nucleotide sequence ID" value="NZ_QGGL01000007.1"/>
</dbReference>
<keyword evidence="7 13" id="KW-0418">Kinase</keyword>
<feature type="transmembrane region" description="Helical" evidence="11">
    <location>
        <begin position="12"/>
        <end position="30"/>
    </location>
</feature>
<evidence type="ECO:0000256" key="2">
    <source>
        <dbReference type="ARBA" id="ARBA00004651"/>
    </source>
</evidence>
<keyword evidence="6 11" id="KW-0812">Transmembrane</keyword>
<dbReference type="EMBL" id="QGGL01000007">
    <property type="protein sequence ID" value="PWK13493.1"/>
    <property type="molecule type" value="Genomic_DNA"/>
</dbReference>
<evidence type="ECO:0000256" key="4">
    <source>
        <dbReference type="ARBA" id="ARBA00022475"/>
    </source>
</evidence>
<evidence type="ECO:0000256" key="5">
    <source>
        <dbReference type="ARBA" id="ARBA00022679"/>
    </source>
</evidence>
<dbReference type="InterPro" id="IPR003594">
    <property type="entry name" value="HATPase_dom"/>
</dbReference>
<dbReference type="InterPro" id="IPR050482">
    <property type="entry name" value="Sensor_HK_TwoCompSys"/>
</dbReference>
<dbReference type="InterPro" id="IPR036890">
    <property type="entry name" value="HATPase_C_sf"/>
</dbReference>
<keyword evidence="14" id="KW-1185">Reference proteome</keyword>
<name>A0A316DA44_9BACL</name>
<evidence type="ECO:0000259" key="12">
    <source>
        <dbReference type="SMART" id="SM00065"/>
    </source>
</evidence>
<dbReference type="InterPro" id="IPR029016">
    <property type="entry name" value="GAF-like_dom_sf"/>
</dbReference>
<dbReference type="Gene3D" id="3.30.565.10">
    <property type="entry name" value="Histidine kinase-like ATPase, C-terminal domain"/>
    <property type="match status" value="1"/>
</dbReference>
<evidence type="ECO:0000256" key="11">
    <source>
        <dbReference type="SAM" id="Phobius"/>
    </source>
</evidence>
<sequence length="608" mass="67454">MPLQITRYSFPLFPLAGLSLLGLIDALVSAQWRHPSSVITLTLLLVLVELFPFRLGKINLAFSYPILYALYLITGAEATLLISVLMLTSINMMRGKAWPKILFNITSRTLALLGTQLIPWLLPMVIGESRDLTYYLIDLFLSSLVYSTISTLLIKWYIFKTVNGRVPEVSFTKIALISVAVATVYDGFMLWLATNPKNTGSGDIGTLFFFLPLVAGSIVVYLFTNLTRANSSLETLFVVSQSINQQNDLPTVLSHVIEEARKLVHGSYGMLYLVEEDGNLKRVVGTSDVSLLKRIPMQVGIIGLVAHFGKPMLIQDIERDARVLQMETLEDTRSLLVVPIHSDSQVVGVISLGKKESYSFREDDLKMMTIFATHAGVAMRNAQYIEEREKRLLLEERNRLAREIHDGLAQDLASAILQVEMLKRIAPGEMVSSLTELQDMVRQTATVVRHSIYSLRPAPYTHVGLIPALRSHLDEVRVNHGIQTHLSSKCNAEHLPSKVSQAVFEICTETVKNAVKHSRATDLWVVLECDSAGLVVKVRDNGVGFHFGQAILQAANRKSFGIENLHSIADSVGGMLDYVTAPGEGTLVTLEISLEEDETDDDSCAVMR</sequence>
<evidence type="ECO:0000256" key="9">
    <source>
        <dbReference type="ARBA" id="ARBA00023012"/>
    </source>
</evidence>
<dbReference type="PANTHER" id="PTHR24421">
    <property type="entry name" value="NITRATE/NITRITE SENSOR PROTEIN NARX-RELATED"/>
    <property type="match status" value="1"/>
</dbReference>
<feature type="transmembrane region" description="Helical" evidence="11">
    <location>
        <begin position="37"/>
        <end position="55"/>
    </location>
</feature>
<feature type="transmembrane region" description="Helical" evidence="11">
    <location>
        <begin position="171"/>
        <end position="192"/>
    </location>
</feature>
<accession>A0A316DA44</accession>
<dbReference type="Pfam" id="PF07730">
    <property type="entry name" value="HisKA_3"/>
    <property type="match status" value="1"/>
</dbReference>
<protein>
    <recommendedName>
        <fullName evidence="3">histidine kinase</fullName>
        <ecNumber evidence="3">2.7.13.3</ecNumber>
    </recommendedName>
</protein>
<evidence type="ECO:0000256" key="8">
    <source>
        <dbReference type="ARBA" id="ARBA00022989"/>
    </source>
</evidence>
<keyword evidence="5" id="KW-0808">Transferase</keyword>
<feature type="transmembrane region" description="Helical" evidence="11">
    <location>
        <begin position="101"/>
        <end position="122"/>
    </location>
</feature>
<evidence type="ECO:0000313" key="13">
    <source>
        <dbReference type="EMBL" id="PWK13493.1"/>
    </source>
</evidence>
<dbReference type="Proteomes" id="UP000245634">
    <property type="component" value="Unassembled WGS sequence"/>
</dbReference>
<organism evidence="13 14">
    <name type="scientific">Tumebacillus permanentifrigoris</name>
    <dbReference type="NCBI Taxonomy" id="378543"/>
    <lineage>
        <taxon>Bacteria</taxon>
        <taxon>Bacillati</taxon>
        <taxon>Bacillota</taxon>
        <taxon>Bacilli</taxon>
        <taxon>Bacillales</taxon>
        <taxon>Alicyclobacillaceae</taxon>
        <taxon>Tumebacillus</taxon>
    </lineage>
</organism>
<keyword evidence="9" id="KW-0902">Two-component regulatory system</keyword>
<dbReference type="GO" id="GO:0046983">
    <property type="term" value="F:protein dimerization activity"/>
    <property type="evidence" value="ECO:0007669"/>
    <property type="project" value="InterPro"/>
</dbReference>
<evidence type="ECO:0000256" key="1">
    <source>
        <dbReference type="ARBA" id="ARBA00000085"/>
    </source>
</evidence>
<comment type="catalytic activity">
    <reaction evidence="1">
        <text>ATP + protein L-histidine = ADP + protein N-phospho-L-histidine.</text>
        <dbReference type="EC" id="2.7.13.3"/>
    </reaction>
</comment>
<evidence type="ECO:0000256" key="7">
    <source>
        <dbReference type="ARBA" id="ARBA00022777"/>
    </source>
</evidence>
<feature type="transmembrane region" description="Helical" evidence="11">
    <location>
        <begin position="204"/>
        <end position="223"/>
    </location>
</feature>
<evidence type="ECO:0000256" key="10">
    <source>
        <dbReference type="ARBA" id="ARBA00023136"/>
    </source>
</evidence>
<dbReference type="AlphaFoldDB" id="A0A316DA44"/>
<dbReference type="GO" id="GO:0005886">
    <property type="term" value="C:plasma membrane"/>
    <property type="evidence" value="ECO:0007669"/>
    <property type="project" value="UniProtKB-SubCell"/>
</dbReference>
<evidence type="ECO:0000313" key="14">
    <source>
        <dbReference type="Proteomes" id="UP000245634"/>
    </source>
</evidence>
<dbReference type="PANTHER" id="PTHR24421:SF37">
    <property type="entry name" value="SENSOR HISTIDINE KINASE NARS"/>
    <property type="match status" value="1"/>
</dbReference>
<dbReference type="GO" id="GO:0000155">
    <property type="term" value="F:phosphorelay sensor kinase activity"/>
    <property type="evidence" value="ECO:0007669"/>
    <property type="project" value="InterPro"/>
</dbReference>
<dbReference type="SUPFAM" id="SSF55781">
    <property type="entry name" value="GAF domain-like"/>
    <property type="match status" value="1"/>
</dbReference>
<dbReference type="CDD" id="cd16917">
    <property type="entry name" value="HATPase_UhpB-NarQ-NarX-like"/>
    <property type="match status" value="1"/>
</dbReference>
<feature type="transmembrane region" description="Helical" evidence="11">
    <location>
        <begin position="67"/>
        <end position="89"/>
    </location>
</feature>
<dbReference type="Pfam" id="PF02518">
    <property type="entry name" value="HATPase_c"/>
    <property type="match status" value="1"/>
</dbReference>
<proteinExistence type="predicted"/>
<feature type="transmembrane region" description="Helical" evidence="11">
    <location>
        <begin position="134"/>
        <end position="159"/>
    </location>
</feature>